<accession>A0A2H3DEM2</accession>
<sequence>MDTDAQHASITTADDPFNDPTDSVDLVIRTADRVDFFILSALLSLRSPSSVFGHILPDYMLDTDSERDGFPVFEVEDDSDTFRTILLFCYPYMAPEMESVQKFRAVGEALDKYRMDRAMERFVQAVLASSMISEQPLRVFAVAVANGWKTLGEAAARNILATPFNQAISDVEELNELSARNLLRLEEYHVRCGKAAQIQVRRDSLPWLRRKTSGLLFLQKTPYCQWCGGPNRFFDLGYTNAESLCGHAWLTYTYFQLYQGMWRTVGKNRWQPGSPSWKDSGGGDRQANFKGSLGCRMVK</sequence>
<name>A0A2H3DEM2_ARMGA</name>
<evidence type="ECO:0000313" key="3">
    <source>
        <dbReference type="Proteomes" id="UP000217790"/>
    </source>
</evidence>
<dbReference type="InterPro" id="IPR011333">
    <property type="entry name" value="SKP1/BTB/POZ_sf"/>
</dbReference>
<protein>
    <recommendedName>
        <fullName evidence="4">BTB domain-containing protein</fullName>
    </recommendedName>
</protein>
<organism evidence="2 3">
    <name type="scientific">Armillaria gallica</name>
    <name type="common">Bulbous honey fungus</name>
    <name type="synonym">Armillaria bulbosa</name>
    <dbReference type="NCBI Taxonomy" id="47427"/>
    <lineage>
        <taxon>Eukaryota</taxon>
        <taxon>Fungi</taxon>
        <taxon>Dikarya</taxon>
        <taxon>Basidiomycota</taxon>
        <taxon>Agaricomycotina</taxon>
        <taxon>Agaricomycetes</taxon>
        <taxon>Agaricomycetidae</taxon>
        <taxon>Agaricales</taxon>
        <taxon>Marasmiineae</taxon>
        <taxon>Physalacriaceae</taxon>
        <taxon>Armillaria</taxon>
    </lineage>
</organism>
<feature type="region of interest" description="Disordered" evidence="1">
    <location>
        <begin position="273"/>
        <end position="299"/>
    </location>
</feature>
<proteinExistence type="predicted"/>
<dbReference type="AlphaFoldDB" id="A0A2H3DEM2"/>
<gene>
    <name evidence="2" type="ORF">ARMGADRAFT_131713</name>
</gene>
<dbReference type="EMBL" id="KZ293656">
    <property type="protein sequence ID" value="PBK93675.1"/>
    <property type="molecule type" value="Genomic_DNA"/>
</dbReference>
<keyword evidence="3" id="KW-1185">Reference proteome</keyword>
<evidence type="ECO:0000256" key="1">
    <source>
        <dbReference type="SAM" id="MobiDB-lite"/>
    </source>
</evidence>
<dbReference type="Proteomes" id="UP000217790">
    <property type="component" value="Unassembled WGS sequence"/>
</dbReference>
<evidence type="ECO:0008006" key="4">
    <source>
        <dbReference type="Google" id="ProtNLM"/>
    </source>
</evidence>
<dbReference type="STRING" id="47427.A0A2H3DEM2"/>
<reference evidence="3" key="1">
    <citation type="journal article" date="2017" name="Nat. Ecol. Evol.">
        <title>Genome expansion and lineage-specific genetic innovations in the forest pathogenic fungi Armillaria.</title>
        <authorList>
            <person name="Sipos G."/>
            <person name="Prasanna A.N."/>
            <person name="Walter M.C."/>
            <person name="O'Connor E."/>
            <person name="Balint B."/>
            <person name="Krizsan K."/>
            <person name="Kiss B."/>
            <person name="Hess J."/>
            <person name="Varga T."/>
            <person name="Slot J."/>
            <person name="Riley R."/>
            <person name="Boka B."/>
            <person name="Rigling D."/>
            <person name="Barry K."/>
            <person name="Lee J."/>
            <person name="Mihaltcheva S."/>
            <person name="LaButti K."/>
            <person name="Lipzen A."/>
            <person name="Waldron R."/>
            <person name="Moloney N.M."/>
            <person name="Sperisen C."/>
            <person name="Kredics L."/>
            <person name="Vagvoelgyi C."/>
            <person name="Patrignani A."/>
            <person name="Fitzpatrick D."/>
            <person name="Nagy I."/>
            <person name="Doyle S."/>
            <person name="Anderson J.B."/>
            <person name="Grigoriev I.V."/>
            <person name="Gueldener U."/>
            <person name="Muensterkoetter M."/>
            <person name="Nagy L.G."/>
        </authorList>
    </citation>
    <scope>NUCLEOTIDE SEQUENCE [LARGE SCALE GENOMIC DNA]</scope>
    <source>
        <strain evidence="3">Ar21-2</strain>
    </source>
</reference>
<dbReference type="OrthoDB" id="3357985at2759"/>
<dbReference type="OMA" id="YRMDRAM"/>
<dbReference type="Gene3D" id="3.30.710.10">
    <property type="entry name" value="Potassium Channel Kv1.1, Chain A"/>
    <property type="match status" value="1"/>
</dbReference>
<dbReference type="InParanoid" id="A0A2H3DEM2"/>
<evidence type="ECO:0000313" key="2">
    <source>
        <dbReference type="EMBL" id="PBK93675.1"/>
    </source>
</evidence>